<dbReference type="InterPro" id="IPR027417">
    <property type="entry name" value="P-loop_NTPase"/>
</dbReference>
<dbReference type="AlphaFoldDB" id="A0A1V3IPC8"/>
<sequence>MANVSLRNVNKSYGDIHISRNVNLEINEGEFVVFVGPSGCGKSTLLRMIAGLEDITSGDLFIGEKRMNDVEPAKRGIGMVFQSYALYPHLNVADNMSFGLKLAGVSKEERDQRVNQVAEILQLAHLLDRKPKALSGGQRQRVAIGRTLVSQPEVFLLDEPLSNLDAGLRVQMRVEISKLHKKLGRTMIYVTHDQVEAMTLADKIVVLQALGNNPDIATNVAQVGKPLELYHYPANRFVAGFIGSPKMNFLPVRVTAVEPERVRVELPDSNHHTFWVPVEGKGVKVGEMLSLGVRPEHVIPVSQAEIRLRGIVQVVELLGHETQIHLEIPEIHQPIFVYRQNDVVLVEEGDEIEIGIMPERCHLFKEDGTACRRLFKEIGV</sequence>
<dbReference type="InterPro" id="IPR003439">
    <property type="entry name" value="ABC_transporter-like_ATP-bd"/>
</dbReference>
<keyword evidence="2" id="KW-1003">Cell membrane</keyword>
<dbReference type="InterPro" id="IPR012340">
    <property type="entry name" value="NA-bd_OB-fold"/>
</dbReference>
<evidence type="ECO:0000313" key="10">
    <source>
        <dbReference type="EMBL" id="OOF43739.1"/>
    </source>
</evidence>
<evidence type="ECO:0000256" key="4">
    <source>
        <dbReference type="ARBA" id="ARBA00022597"/>
    </source>
</evidence>
<dbReference type="Gene3D" id="2.40.50.140">
    <property type="entry name" value="Nucleic acid-binding proteins"/>
    <property type="match status" value="1"/>
</dbReference>
<dbReference type="CDD" id="cd03301">
    <property type="entry name" value="ABC_MalK_N"/>
    <property type="match status" value="1"/>
</dbReference>
<dbReference type="SUPFAM" id="SSF50331">
    <property type="entry name" value="MOP-like"/>
    <property type="match status" value="1"/>
</dbReference>
<name>A0A1V3IPC8_9PAST</name>
<dbReference type="InterPro" id="IPR013611">
    <property type="entry name" value="Transp-assoc_OB_typ2"/>
</dbReference>
<dbReference type="PROSITE" id="PS50893">
    <property type="entry name" value="ABC_TRANSPORTER_2"/>
    <property type="match status" value="1"/>
</dbReference>
<keyword evidence="4" id="KW-0762">Sugar transport</keyword>
<dbReference type="InterPro" id="IPR003593">
    <property type="entry name" value="AAA+_ATPase"/>
</dbReference>
<dbReference type="GO" id="GO:0015423">
    <property type="term" value="F:ABC-type maltose transporter activity"/>
    <property type="evidence" value="ECO:0007669"/>
    <property type="project" value="TreeGrafter"/>
</dbReference>
<organism evidence="10 11">
    <name type="scientific">Rodentibacter rarus</name>
    <dbReference type="NCBI Taxonomy" id="1908260"/>
    <lineage>
        <taxon>Bacteria</taxon>
        <taxon>Pseudomonadati</taxon>
        <taxon>Pseudomonadota</taxon>
        <taxon>Gammaproteobacteria</taxon>
        <taxon>Pasteurellales</taxon>
        <taxon>Pasteurellaceae</taxon>
        <taxon>Rodentibacter</taxon>
    </lineage>
</organism>
<dbReference type="InterPro" id="IPR017871">
    <property type="entry name" value="ABC_transporter-like_CS"/>
</dbReference>
<evidence type="ECO:0000256" key="2">
    <source>
        <dbReference type="ARBA" id="ARBA00022475"/>
    </source>
</evidence>
<dbReference type="FunFam" id="3.40.50.300:FF:000042">
    <property type="entry name" value="Maltose/maltodextrin ABC transporter, ATP-binding protein"/>
    <property type="match status" value="1"/>
</dbReference>
<evidence type="ECO:0000256" key="3">
    <source>
        <dbReference type="ARBA" id="ARBA00022519"/>
    </source>
</evidence>
<evidence type="ECO:0000256" key="7">
    <source>
        <dbReference type="ARBA" id="ARBA00022967"/>
    </source>
</evidence>
<dbReference type="Pfam" id="PF08402">
    <property type="entry name" value="TOBE_2"/>
    <property type="match status" value="1"/>
</dbReference>
<keyword evidence="11" id="KW-1185">Reference proteome</keyword>
<dbReference type="SMART" id="SM00382">
    <property type="entry name" value="AAA"/>
    <property type="match status" value="1"/>
</dbReference>
<dbReference type="PANTHER" id="PTHR43875">
    <property type="entry name" value="MALTODEXTRIN IMPORT ATP-BINDING PROTEIN MSMX"/>
    <property type="match status" value="1"/>
</dbReference>
<dbReference type="Proteomes" id="UP000189433">
    <property type="component" value="Unassembled WGS sequence"/>
</dbReference>
<dbReference type="InterPro" id="IPR047641">
    <property type="entry name" value="ABC_transpr_MalK/UgpC-like"/>
</dbReference>
<dbReference type="GO" id="GO:0055052">
    <property type="term" value="C:ATP-binding cassette (ABC) transporter complex, substrate-binding subunit-containing"/>
    <property type="evidence" value="ECO:0007669"/>
    <property type="project" value="TreeGrafter"/>
</dbReference>
<keyword evidence="3" id="KW-0997">Cell inner membrane</keyword>
<dbReference type="FunFam" id="2.40.50.100:FF:000014">
    <property type="entry name" value="Maltose/maltodextrin import ATP-binding protein MalK"/>
    <property type="match status" value="1"/>
</dbReference>
<evidence type="ECO:0000256" key="1">
    <source>
        <dbReference type="ARBA" id="ARBA00022448"/>
    </source>
</evidence>
<reference evidence="10 11" key="1">
    <citation type="submission" date="2016-10" db="EMBL/GenBank/DDBJ databases">
        <title>Rodentibacter gen. nov. and new species.</title>
        <authorList>
            <person name="Christensen H."/>
        </authorList>
    </citation>
    <scope>NUCLEOTIDE SEQUENCE [LARGE SCALE GENOMIC DNA]</scope>
    <source>
        <strain evidence="10 11">CCUG17206</strain>
    </source>
</reference>
<dbReference type="Gene3D" id="2.40.50.100">
    <property type="match status" value="1"/>
</dbReference>
<dbReference type="PROSITE" id="PS00211">
    <property type="entry name" value="ABC_TRANSPORTER_1"/>
    <property type="match status" value="1"/>
</dbReference>
<evidence type="ECO:0000256" key="6">
    <source>
        <dbReference type="ARBA" id="ARBA00022840"/>
    </source>
</evidence>
<keyword evidence="5" id="KW-0547">Nucleotide-binding</keyword>
<dbReference type="Pfam" id="PF00005">
    <property type="entry name" value="ABC_tran"/>
    <property type="match status" value="1"/>
</dbReference>
<keyword evidence="1" id="KW-0813">Transport</keyword>
<feature type="domain" description="ABC transporter" evidence="9">
    <location>
        <begin position="4"/>
        <end position="242"/>
    </location>
</feature>
<accession>A0A1V3IPC8</accession>
<dbReference type="Gene3D" id="3.40.50.300">
    <property type="entry name" value="P-loop containing nucleotide triphosphate hydrolases"/>
    <property type="match status" value="1"/>
</dbReference>
<dbReference type="RefSeq" id="WP_077415670.1">
    <property type="nucleotide sequence ID" value="NZ_MLHI01000023.1"/>
</dbReference>
<protein>
    <submittedName>
        <fullName evidence="10">ABC transporter ATP-binding protein</fullName>
    </submittedName>
</protein>
<keyword evidence="7" id="KW-1278">Translocase</keyword>
<dbReference type="InterPro" id="IPR008995">
    <property type="entry name" value="Mo/tungstate-bd_C_term_dom"/>
</dbReference>
<evidence type="ECO:0000313" key="11">
    <source>
        <dbReference type="Proteomes" id="UP000189433"/>
    </source>
</evidence>
<keyword evidence="6 10" id="KW-0067">ATP-binding</keyword>
<dbReference type="InterPro" id="IPR015855">
    <property type="entry name" value="ABC_transpr_MalK-like"/>
</dbReference>
<comment type="caution">
    <text evidence="10">The sequence shown here is derived from an EMBL/GenBank/DDBJ whole genome shotgun (WGS) entry which is preliminary data.</text>
</comment>
<dbReference type="OrthoDB" id="9802264at2"/>
<dbReference type="NCBIfam" id="NF008233">
    <property type="entry name" value="PRK11000.1"/>
    <property type="match status" value="1"/>
</dbReference>
<dbReference type="GO" id="GO:1990060">
    <property type="term" value="C:maltose transport complex"/>
    <property type="evidence" value="ECO:0007669"/>
    <property type="project" value="TreeGrafter"/>
</dbReference>
<gene>
    <name evidence="10" type="ORF">BKK50_04270</name>
</gene>
<keyword evidence="8" id="KW-0472">Membrane</keyword>
<dbReference type="PANTHER" id="PTHR43875:SF3">
    <property type="entry name" value="MALTOSE_MALTODEXTRIN IMPORT ATP-BINDING PROTEIN MALK"/>
    <property type="match status" value="1"/>
</dbReference>
<evidence type="ECO:0000256" key="5">
    <source>
        <dbReference type="ARBA" id="ARBA00022741"/>
    </source>
</evidence>
<dbReference type="SUPFAM" id="SSF52540">
    <property type="entry name" value="P-loop containing nucleoside triphosphate hydrolases"/>
    <property type="match status" value="1"/>
</dbReference>
<dbReference type="EMBL" id="MLHJ01000033">
    <property type="protein sequence ID" value="OOF43739.1"/>
    <property type="molecule type" value="Genomic_DNA"/>
</dbReference>
<dbReference type="GO" id="GO:0005524">
    <property type="term" value="F:ATP binding"/>
    <property type="evidence" value="ECO:0007669"/>
    <property type="project" value="UniProtKB-KW"/>
</dbReference>
<proteinExistence type="predicted"/>
<evidence type="ECO:0000259" key="9">
    <source>
        <dbReference type="PROSITE" id="PS50893"/>
    </source>
</evidence>
<dbReference type="STRING" id="1908260.BKK50_04270"/>
<dbReference type="GO" id="GO:0016887">
    <property type="term" value="F:ATP hydrolysis activity"/>
    <property type="evidence" value="ECO:0007669"/>
    <property type="project" value="InterPro"/>
</dbReference>
<evidence type="ECO:0000256" key="8">
    <source>
        <dbReference type="ARBA" id="ARBA00023136"/>
    </source>
</evidence>
<dbReference type="NCBIfam" id="NF008653">
    <property type="entry name" value="PRK11650.1"/>
    <property type="match status" value="1"/>
</dbReference>